<dbReference type="EMBL" id="LNGE01000049">
    <property type="protein sequence ID" value="KYC44664.1"/>
    <property type="molecule type" value="Genomic_DNA"/>
</dbReference>
<evidence type="ECO:0000259" key="1">
    <source>
        <dbReference type="Pfam" id="PF13298"/>
    </source>
</evidence>
<organism evidence="2 3">
    <name type="scientific">Candidatus Methanofastidiosum methylothiophilum</name>
    <dbReference type="NCBI Taxonomy" id="1705564"/>
    <lineage>
        <taxon>Archaea</taxon>
        <taxon>Methanobacteriati</taxon>
        <taxon>Methanobacteriota</taxon>
        <taxon>Stenosarchaea group</taxon>
        <taxon>Candidatus Methanofastidiosia</taxon>
        <taxon>Candidatus Methanofastidiosales</taxon>
        <taxon>Candidatus Methanofastidiosaceae</taxon>
        <taxon>Candidatus Methanofastidiosum</taxon>
    </lineage>
</organism>
<accession>A0A150IJ25</accession>
<evidence type="ECO:0000313" key="3">
    <source>
        <dbReference type="Proteomes" id="UP000092401"/>
    </source>
</evidence>
<protein>
    <submittedName>
        <fullName evidence="2">ATP-dependent DNA ligase</fullName>
    </submittedName>
</protein>
<reference evidence="2 3" key="1">
    <citation type="journal article" date="2016" name="ISME J.">
        <title>Chasing the elusive Euryarchaeota class WSA2: genomes reveal a uniquely fastidious methyl-reducing methanogen.</title>
        <authorList>
            <person name="Nobu M.K."/>
            <person name="Narihiro T."/>
            <person name="Kuroda K."/>
            <person name="Mei R."/>
            <person name="Liu W.T."/>
        </authorList>
    </citation>
    <scope>NUCLEOTIDE SEQUENCE [LARGE SCALE GENOMIC DNA]</scope>
    <source>
        <strain evidence="2">B03fssc0709_Meth_Bin005</strain>
    </source>
</reference>
<dbReference type="PATRIC" id="fig|1706436.3.peg.1559"/>
<evidence type="ECO:0000313" key="2">
    <source>
        <dbReference type="EMBL" id="KYC44664.1"/>
    </source>
</evidence>
<name>A0A150IJ25_9EURY</name>
<feature type="domain" description="DNA ligase D 3'-phosphoesterase" evidence="1">
    <location>
        <begin position="11"/>
        <end position="111"/>
    </location>
</feature>
<proteinExistence type="predicted"/>
<dbReference type="GO" id="GO:0016874">
    <property type="term" value="F:ligase activity"/>
    <property type="evidence" value="ECO:0007669"/>
    <property type="project" value="UniProtKB-KW"/>
</dbReference>
<dbReference type="Pfam" id="PF13298">
    <property type="entry name" value="LigD_N"/>
    <property type="match status" value="1"/>
</dbReference>
<dbReference type="Proteomes" id="UP000092401">
    <property type="component" value="Unassembled WGS sequence"/>
</dbReference>
<comment type="caution">
    <text evidence="2">The sequence shown here is derived from an EMBL/GenBank/DDBJ whole genome shotgun (WGS) entry which is preliminary data.</text>
</comment>
<dbReference type="InterPro" id="IPR014144">
    <property type="entry name" value="LigD_PE_domain"/>
</dbReference>
<dbReference type="AlphaFoldDB" id="A0A150IJ25"/>
<dbReference type="NCBIfam" id="TIGR02777">
    <property type="entry name" value="LigD_PE_dom"/>
    <property type="match status" value="1"/>
</dbReference>
<keyword evidence="2" id="KW-0436">Ligase</keyword>
<dbReference type="PANTHER" id="PTHR39465:SF1">
    <property type="entry name" value="DNA LIGASE D 3'-PHOSPHOESTERASE DOMAIN-CONTAINING PROTEIN"/>
    <property type="match status" value="1"/>
</dbReference>
<gene>
    <name evidence="2" type="ORF">APG10_01541</name>
</gene>
<dbReference type="PANTHER" id="PTHR39465">
    <property type="entry name" value="DNA LIGASE D, 3'-PHOSPHOESTERASE DOMAIN"/>
    <property type="match status" value="1"/>
</dbReference>
<sequence>MSEKERMYVIHKHEATRLHYDFRLEIGGVLKSWAIPKTPPIEKGIKRLAVYTEDHPLEYVTFEGIIPEGNYGAGKVEIWDKGTFSLIENESDKIVVNLKGILLKGKYCLIKFKDQEKNWLFFKC</sequence>